<sequence length="195" mass="20122">MNPPTPQPPAGPEDLHQAQLPEQPASSEVDKISLAAGPYPEPIDLYQAQLRERMARSELDRVRQAALAWRNGLAGLLAAVVGFSLIKGRSDIGELTSTASVAVGVILATALVVGTGAALALLYAAHGRPSVQRLKSATEVVLADHREALSAARALRRGIVLSLICGALLATAVGVTWYGPADPGSAKPAAVTAGR</sequence>
<accession>E2D2M2</accession>
<keyword evidence="2" id="KW-1133">Transmembrane helix</keyword>
<dbReference type="EMBL" id="GQ475284">
    <property type="protein sequence ID" value="ADK54886.1"/>
    <property type="molecule type" value="Genomic_DNA"/>
</dbReference>
<keyword evidence="2" id="KW-0812">Transmembrane</keyword>
<feature type="transmembrane region" description="Helical" evidence="2">
    <location>
        <begin position="159"/>
        <end position="178"/>
    </location>
</feature>
<proteinExistence type="predicted"/>
<reference evidence="3" key="1">
    <citation type="journal article" date="2010" name="Biopolymers">
        <title>Cloning large natural product gene clusters from the environment: piecing environmental DNA gene clusters back together with TAR.</title>
        <authorList>
            <person name="Kim J.H."/>
            <person name="Feng Z."/>
            <person name="Bauer J.D."/>
            <person name="Kallifidas D."/>
            <person name="Calle P.Y."/>
            <person name="Brady S.F."/>
        </authorList>
    </citation>
    <scope>NUCLEOTIDE SEQUENCE</scope>
</reference>
<feature type="transmembrane region" description="Helical" evidence="2">
    <location>
        <begin position="67"/>
        <end position="86"/>
    </location>
</feature>
<evidence type="ECO:0000256" key="1">
    <source>
        <dbReference type="SAM" id="MobiDB-lite"/>
    </source>
</evidence>
<evidence type="ECO:0000256" key="2">
    <source>
        <dbReference type="SAM" id="Phobius"/>
    </source>
</evidence>
<evidence type="ECO:0000313" key="3">
    <source>
        <dbReference type="EMBL" id="ADK54886.1"/>
    </source>
</evidence>
<keyword evidence="2" id="KW-0472">Membrane</keyword>
<feature type="transmembrane region" description="Helical" evidence="2">
    <location>
        <begin position="98"/>
        <end position="125"/>
    </location>
</feature>
<name>E2D2M2_9BACT</name>
<protein>
    <submittedName>
        <fullName evidence="3">Uncharacterized protein</fullName>
    </submittedName>
</protein>
<feature type="compositionally biased region" description="Pro residues" evidence="1">
    <location>
        <begin position="1"/>
        <end position="11"/>
    </location>
</feature>
<organism evidence="3">
    <name type="scientific">uncultured soil bacterium</name>
    <dbReference type="NCBI Taxonomy" id="164851"/>
    <lineage>
        <taxon>Bacteria</taxon>
        <taxon>environmental samples</taxon>
    </lineage>
</organism>
<feature type="region of interest" description="Disordered" evidence="1">
    <location>
        <begin position="1"/>
        <end position="30"/>
    </location>
</feature>
<dbReference type="AlphaFoldDB" id="E2D2M2"/>